<comment type="subcellular location">
    <subcellularLocation>
        <location evidence="2">Cytoplasm</location>
    </subcellularLocation>
    <subcellularLocation>
        <location evidence="1">Membrane</location>
        <topology evidence="1">Peripheral membrane protein</topology>
        <orientation evidence="1">Cytoplasmic side</orientation>
    </subcellularLocation>
</comment>
<evidence type="ECO:0000256" key="6">
    <source>
        <dbReference type="ARBA" id="ARBA00022490"/>
    </source>
</evidence>
<evidence type="ECO:0000313" key="11">
    <source>
        <dbReference type="EMBL" id="CAK7900193.1"/>
    </source>
</evidence>
<evidence type="ECO:0000256" key="3">
    <source>
        <dbReference type="ARBA" id="ARBA00010883"/>
    </source>
</evidence>
<dbReference type="Pfam" id="PF00787">
    <property type="entry name" value="PX"/>
    <property type="match status" value="1"/>
</dbReference>
<evidence type="ECO:0000256" key="1">
    <source>
        <dbReference type="ARBA" id="ARBA00004287"/>
    </source>
</evidence>
<dbReference type="PANTHER" id="PTHR47554:SF1">
    <property type="entry name" value="SORTING NEXIN MVP1"/>
    <property type="match status" value="1"/>
</dbReference>
<dbReference type="Gene3D" id="3.30.1520.10">
    <property type="entry name" value="Phox-like domain"/>
    <property type="match status" value="1"/>
</dbReference>
<feature type="region of interest" description="Disordered" evidence="9">
    <location>
        <begin position="1"/>
        <end position="34"/>
    </location>
</feature>
<keyword evidence="5" id="KW-0813">Transport</keyword>
<gene>
    <name evidence="11" type="primary">MVP1</name>
    <name evidence="11" type="ORF">CAAN4_C06216</name>
</gene>
<proteinExistence type="inferred from homology"/>
<dbReference type="CDD" id="cd07597">
    <property type="entry name" value="BAR_SNX8"/>
    <property type="match status" value="1"/>
</dbReference>
<evidence type="ECO:0000256" key="4">
    <source>
        <dbReference type="ARBA" id="ARBA00014268"/>
    </source>
</evidence>
<dbReference type="Proteomes" id="UP001497600">
    <property type="component" value="Chromosome C"/>
</dbReference>
<comment type="similarity">
    <text evidence="3">Belongs to the sorting nexin family.</text>
</comment>
<name>A0ABP0E912_9ASCO</name>
<keyword evidence="7" id="KW-0653">Protein transport</keyword>
<keyword evidence="8" id="KW-0472">Membrane</keyword>
<evidence type="ECO:0000256" key="9">
    <source>
        <dbReference type="SAM" id="MobiDB-lite"/>
    </source>
</evidence>
<evidence type="ECO:0000256" key="2">
    <source>
        <dbReference type="ARBA" id="ARBA00004496"/>
    </source>
</evidence>
<feature type="domain" description="PX" evidence="10">
    <location>
        <begin position="295"/>
        <end position="415"/>
    </location>
</feature>
<dbReference type="SUPFAM" id="SSF64268">
    <property type="entry name" value="PX domain"/>
    <property type="match status" value="1"/>
</dbReference>
<dbReference type="InterPro" id="IPR035704">
    <property type="entry name" value="SNX8/Mvp1_PX"/>
</dbReference>
<reference evidence="11 12" key="1">
    <citation type="submission" date="2024-01" db="EMBL/GenBank/DDBJ databases">
        <authorList>
            <consortium name="Genoscope - CEA"/>
            <person name="William W."/>
        </authorList>
    </citation>
    <scope>NUCLEOTIDE SEQUENCE [LARGE SCALE GENOMIC DNA]</scope>
    <source>
        <strain evidence="11 12">29B2s-10</strain>
    </source>
</reference>
<evidence type="ECO:0000256" key="8">
    <source>
        <dbReference type="ARBA" id="ARBA00023136"/>
    </source>
</evidence>
<keyword evidence="12" id="KW-1185">Reference proteome</keyword>
<evidence type="ECO:0000256" key="7">
    <source>
        <dbReference type="ARBA" id="ARBA00022927"/>
    </source>
</evidence>
<evidence type="ECO:0000256" key="5">
    <source>
        <dbReference type="ARBA" id="ARBA00022448"/>
    </source>
</evidence>
<sequence length="694" mass="77866">MNSSIFGTNESEDPWENGWASSQPLASSTSTPFGGGGGAASGLLASSSILHDTHTGGGTSSILGDSSVLAHPAGLDASSSSTTPYNVPASYTALYEKLATISTSTQLDQHFFNPLIAAELLTSFQKSKILDVIFDHNLLPANNSNKFYQILGLLALELDVPGSGDFVSLQFHLNNLPDFPESAISAFNGDSEREHETGRSGPAALVSPSASTYFADPLNAQLANTSISEDDHHGGRSSLVVDPILTDHTSIQRKQSDVGAASKSTSDIDGPSDVRELNSYVNEIRDTFHPLSASPKKTVRIKEVPEKEGLLFKHINYNITHDLNLGLQCPAGSKKVIRRYSDFVWLLEFLLKKYPFRVIPGLPPKKFTVGSSPDSQFLQKRRRGLYRFLNQLVKHPVLVQEPVVVTFLSVPTDLATWRKQAKVDYSLEFKGLKISTHFINSIWPAIGDEFLKDWQKSEQDVTKLIEVWTKIVLLVERYEKRQQQISYDNGKFVEMLHKFQDLNGSIYPNSVEQSRIIGGTNQDDISSMNDSLGSISNFFNKSSQLLIDESYTINTTILEKFKNYLDYLYSLQELFERSKKLSINNIPQLQNRIQENEKKYAKISTDDADIKGSELAKLRQVIINDKQEIFQQLNRDWLIKECCFREFVMFQETQYLVGEMWIEWSQGRFKFQEKFGALQESLNGQVSVDMPYGR</sequence>
<accession>A0ABP0E912</accession>
<dbReference type="EMBL" id="OZ004255">
    <property type="protein sequence ID" value="CAK7900193.1"/>
    <property type="molecule type" value="Genomic_DNA"/>
</dbReference>
<dbReference type="PROSITE" id="PS50195">
    <property type="entry name" value="PX"/>
    <property type="match status" value="1"/>
</dbReference>
<dbReference type="InterPro" id="IPR001683">
    <property type="entry name" value="PX_dom"/>
</dbReference>
<dbReference type="SMART" id="SM00312">
    <property type="entry name" value="PX"/>
    <property type="match status" value="1"/>
</dbReference>
<organism evidence="11 12">
    <name type="scientific">[Candida] anglica</name>
    <dbReference type="NCBI Taxonomy" id="148631"/>
    <lineage>
        <taxon>Eukaryota</taxon>
        <taxon>Fungi</taxon>
        <taxon>Dikarya</taxon>
        <taxon>Ascomycota</taxon>
        <taxon>Saccharomycotina</taxon>
        <taxon>Pichiomycetes</taxon>
        <taxon>Debaryomycetaceae</taxon>
        <taxon>Kurtzmaniella</taxon>
    </lineage>
</organism>
<dbReference type="InterPro" id="IPR036871">
    <property type="entry name" value="PX_dom_sf"/>
</dbReference>
<protein>
    <recommendedName>
        <fullName evidence="4">Sorting nexin MVP1</fullName>
    </recommendedName>
</protein>
<feature type="region of interest" description="Disordered" evidence="9">
    <location>
        <begin position="251"/>
        <end position="273"/>
    </location>
</feature>
<evidence type="ECO:0000313" key="12">
    <source>
        <dbReference type="Proteomes" id="UP001497600"/>
    </source>
</evidence>
<dbReference type="InterPro" id="IPR045734">
    <property type="entry name" value="Snx8_BAR_dom"/>
</dbReference>
<keyword evidence="6" id="KW-0963">Cytoplasm</keyword>
<evidence type="ECO:0000259" key="10">
    <source>
        <dbReference type="PROSITE" id="PS50195"/>
    </source>
</evidence>
<dbReference type="InterPro" id="IPR028662">
    <property type="entry name" value="SNX8/Mvp1"/>
</dbReference>
<dbReference type="PANTHER" id="PTHR47554">
    <property type="entry name" value="SORTING NEXIN MVP1"/>
    <property type="match status" value="1"/>
</dbReference>
<dbReference type="Pfam" id="PF19566">
    <property type="entry name" value="Snx8_BAR_dom"/>
    <property type="match status" value="1"/>
</dbReference>
<dbReference type="CDD" id="cd06866">
    <property type="entry name" value="PX_SNX8_Mvp1p_like"/>
    <property type="match status" value="1"/>
</dbReference>